<keyword evidence="1" id="KW-0812">Transmembrane</keyword>
<feature type="transmembrane region" description="Helical" evidence="1">
    <location>
        <begin position="76"/>
        <end position="95"/>
    </location>
</feature>
<dbReference type="Proteomes" id="UP000464749">
    <property type="component" value="Plasmid unnamed1"/>
</dbReference>
<dbReference type="RefSeq" id="WP_163588877.1">
    <property type="nucleotide sequence ID" value="NZ_CP040855.1"/>
</dbReference>
<keyword evidence="1" id="KW-0472">Membrane</keyword>
<dbReference type="EMBL" id="CP040855">
    <property type="protein sequence ID" value="QIA88512.1"/>
    <property type="molecule type" value="Genomic_DNA"/>
</dbReference>
<keyword evidence="2" id="KW-0614">Plasmid</keyword>
<organism evidence="2 3">
    <name type="scientific">Lactobacillus johnsonii</name>
    <dbReference type="NCBI Taxonomy" id="33959"/>
    <lineage>
        <taxon>Bacteria</taxon>
        <taxon>Bacillati</taxon>
        <taxon>Bacillota</taxon>
        <taxon>Bacilli</taxon>
        <taxon>Lactobacillales</taxon>
        <taxon>Lactobacillaceae</taxon>
        <taxon>Lactobacillus</taxon>
    </lineage>
</organism>
<protein>
    <submittedName>
        <fullName evidence="2">Uncharacterized protein</fullName>
    </submittedName>
</protein>
<proteinExistence type="predicted"/>
<geneLocation type="plasmid" evidence="2 3">
    <name>unnamed1</name>
</geneLocation>
<feature type="transmembrane region" description="Helical" evidence="1">
    <location>
        <begin position="46"/>
        <end position="64"/>
    </location>
</feature>
<accession>A0A9X7TEI4</accession>
<evidence type="ECO:0000256" key="1">
    <source>
        <dbReference type="SAM" id="Phobius"/>
    </source>
</evidence>
<evidence type="ECO:0000313" key="2">
    <source>
        <dbReference type="EMBL" id="QIA88512.1"/>
    </source>
</evidence>
<sequence>MRNIEKYSGNRTNLRSKSYNQIHRIGGVSYVLGALGDFLVTTWINAIMAVLIFGVGIMFIFFYVKNAGIAIIAQNAMPIILMVIGLLLVTINVVMTNPVQGAQIIVSTKFLKNKIHKIEYGSKNRKVFKPFRFLEGDESHAIVESSFNNKHYYMMVYTVRGTVSPVTFDSDLEISASADAGLLKNIERDSLIVTTINVEKTEVRKRPLPKNATPAMINKRNMQYNLTSNIPNNQQLKITLIIVSPTLELLRERNNQLVSAFNRGMVIGYSLLTDKETKKRFNSIFG</sequence>
<dbReference type="AlphaFoldDB" id="A0A9X7TEI4"/>
<keyword evidence="1" id="KW-1133">Transmembrane helix</keyword>
<gene>
    <name evidence="2" type="ORF">FEE39_09705</name>
</gene>
<evidence type="ECO:0000313" key="3">
    <source>
        <dbReference type="Proteomes" id="UP000464749"/>
    </source>
</evidence>
<name>A0A9X7TEI4_LACJH</name>
<reference evidence="2 3" key="1">
    <citation type="submission" date="2019-06" db="EMBL/GenBank/DDBJ databases">
        <title>Whole genome sequencing of Lactobacillus johnsonii strain G2A.</title>
        <authorList>
            <person name="Conlan S."/>
            <person name="Thomas P.J."/>
            <person name="Mullikin J."/>
            <person name="Singer J."/>
            <person name="Weaver C."/>
            <person name="Segre J.A."/>
        </authorList>
    </citation>
    <scope>NUCLEOTIDE SEQUENCE [LARGE SCALE GENOMIC DNA]</scope>
    <source>
        <strain evidence="2 3">G2A</strain>
        <plasmid evidence="2 3">unnamed1</plasmid>
    </source>
</reference>